<dbReference type="GeneTree" id="ENSGT00950000183088"/>
<dbReference type="GO" id="GO:0005085">
    <property type="term" value="F:guanyl-nucleotide exchange factor activity"/>
    <property type="evidence" value="ECO:0007669"/>
    <property type="project" value="UniProtKB-KW"/>
</dbReference>
<dbReference type="SMART" id="SM00326">
    <property type="entry name" value="SH3"/>
    <property type="match status" value="1"/>
</dbReference>
<dbReference type="GO" id="GO:0005737">
    <property type="term" value="C:cytoplasm"/>
    <property type="evidence" value="ECO:0007669"/>
    <property type="project" value="InterPro"/>
</dbReference>
<dbReference type="InterPro" id="IPR036028">
    <property type="entry name" value="SH3-like_dom_sf"/>
</dbReference>
<dbReference type="Gene3D" id="2.30.30.40">
    <property type="entry name" value="SH3 Domains"/>
    <property type="match status" value="2"/>
</dbReference>
<feature type="domain" description="DH" evidence="5">
    <location>
        <begin position="51"/>
        <end position="236"/>
    </location>
</feature>
<evidence type="ECO:0000256" key="1">
    <source>
        <dbReference type="ARBA" id="ARBA00022443"/>
    </source>
</evidence>
<dbReference type="PROSITE" id="PS50010">
    <property type="entry name" value="DH_2"/>
    <property type="match status" value="1"/>
</dbReference>
<dbReference type="AlphaFoldDB" id="A0A670XVB7"/>
<evidence type="ECO:0000313" key="8">
    <source>
        <dbReference type="Ensembl" id="ENSPTXP00000000245.1"/>
    </source>
</evidence>
<dbReference type="PROSITE" id="PS51781">
    <property type="entry name" value="SH3B"/>
    <property type="match status" value="1"/>
</dbReference>
<dbReference type="CDD" id="cd00160">
    <property type="entry name" value="RhoGEF"/>
    <property type="match status" value="1"/>
</dbReference>
<dbReference type="InterPro" id="IPR000219">
    <property type="entry name" value="DH_dom"/>
</dbReference>
<keyword evidence="2" id="KW-0344">Guanine-nucleotide releasing factor</keyword>
<sequence length="708" mass="80809">MIETSHSAFVALNMAYDSTEEPPSKVTSEDEEHIYEHIYETLVTSDKPELNHQMAVDELITTEANYVHNLQLCIFDIRHHLQKKQLPEIDLEGLFSNIDDILEVSKRLLKGLEASVNEGQGQLFHISTLFQELKAEMENVYKIYCGDYDQALLLLDIYSKEPRLQKEIMETLTTTVPHTGASNLSFFLVMPVQRITKYPLMLQKIVENTSDTDSAYGALQAAATAMTDVNANINEYKRRKEIADKYNKAGYLTLRERLARLNTHSIAKKTARLSRLFMHEAGIVTKTEDKEFDQLEEKFQSLASAIIDLKENVACFLDNTEMFLSFKPHEDELDMETYITQPYCSLAKKLHSTIFPVYKQRLEHLVYKPLCNLSETLRGPQKLIKKRSDKLLDYEEYEEKRNETGSVTYEEEAIMNAYLGINSLLVSELPTFNQVALKWLACILCSFMTLQRDLAKQILHEAEGEIVQLPHRHLSATEFWKMVMDTLKQAEDQLYFFQKKFDTVLPSPVVQPLTSAEEKKVLLLLNKHGPDKLYQVTRDTGGCKDMDLTLQRGQIVAFLHGMDTKGNTNRWLVDSGGPRGYVSPGKLQQYHYVPNSRPRTTTLPQGDTTGKTYPTCNFPQTPNPPAYFNTPVLQVRAAYPFTARSNQEVSLQAGQSVTVLEPHDKKGSKEWFLVEVNGQKGYVPSNYLVVLPPQPPGWVSPIWPFPAQ</sequence>
<dbReference type="PANTHER" id="PTHR22834">
    <property type="entry name" value="NUCLEAR FUSION PROTEIN FUS2"/>
    <property type="match status" value="1"/>
</dbReference>
<reference evidence="8" key="1">
    <citation type="submission" date="2025-08" db="UniProtKB">
        <authorList>
            <consortium name="Ensembl"/>
        </authorList>
    </citation>
    <scope>IDENTIFICATION</scope>
</reference>
<dbReference type="InterPro" id="IPR001452">
    <property type="entry name" value="SH3_domain"/>
</dbReference>
<dbReference type="PROSITE" id="PS50002">
    <property type="entry name" value="SH3"/>
    <property type="match status" value="1"/>
</dbReference>
<evidence type="ECO:0000256" key="3">
    <source>
        <dbReference type="PROSITE-ProRule" id="PRU00192"/>
    </source>
</evidence>
<keyword evidence="1 3" id="KW-0728">SH3 domain</keyword>
<dbReference type="OMA" id="FLCFRPH"/>
<proteinExistence type="predicted"/>
<reference evidence="8" key="2">
    <citation type="submission" date="2025-09" db="UniProtKB">
        <authorList>
            <consortium name="Ensembl"/>
        </authorList>
    </citation>
    <scope>IDENTIFICATION</scope>
</reference>
<gene>
    <name evidence="8" type="primary">ARHGEF37</name>
</gene>
<dbReference type="Ensembl" id="ENSPTXT00000000253.1">
    <property type="protein sequence ID" value="ENSPTXP00000000245.1"/>
    <property type="gene ID" value="ENSPTXG00000000222.1"/>
</dbReference>
<evidence type="ECO:0000259" key="7">
    <source>
        <dbReference type="PROSITE" id="PS51781"/>
    </source>
</evidence>
<dbReference type="Gene3D" id="1.20.1270.60">
    <property type="entry name" value="Arfaptin homology (AH) domain/BAR domain"/>
    <property type="match status" value="1"/>
</dbReference>
<dbReference type="InterPro" id="IPR051492">
    <property type="entry name" value="Dynamin-Rho_GEF"/>
</dbReference>
<accession>A0A670XVB7</accession>
<dbReference type="SMART" id="SM00325">
    <property type="entry name" value="RhoGEF"/>
    <property type="match status" value="1"/>
</dbReference>
<feature type="domain" description="SH3b" evidence="7">
    <location>
        <begin position="623"/>
        <end position="692"/>
    </location>
</feature>
<keyword evidence="9" id="KW-1185">Reference proteome</keyword>
<dbReference type="Pfam" id="PF00621">
    <property type="entry name" value="RhoGEF"/>
    <property type="match status" value="1"/>
</dbReference>
<evidence type="ECO:0000256" key="2">
    <source>
        <dbReference type="ARBA" id="ARBA00022658"/>
    </source>
</evidence>
<evidence type="ECO:0000313" key="9">
    <source>
        <dbReference type="Proteomes" id="UP000472273"/>
    </source>
</evidence>
<dbReference type="InterPro" id="IPR003646">
    <property type="entry name" value="SH3-like_bac-type"/>
</dbReference>
<feature type="domain" description="SH3" evidence="4">
    <location>
        <begin position="630"/>
        <end position="693"/>
    </location>
</feature>
<dbReference type="SUPFAM" id="SSF48065">
    <property type="entry name" value="DBL homology domain (DH-domain)"/>
    <property type="match status" value="1"/>
</dbReference>
<name>A0A670XVB7_PSETE</name>
<protein>
    <submittedName>
        <fullName evidence="8">Rho guanine nucleotide exchange factor 37</fullName>
    </submittedName>
</protein>
<dbReference type="FunFam" id="2.30.30.40:FF:000174">
    <property type="entry name" value="rho guanine nucleotide exchange factor 37"/>
    <property type="match status" value="1"/>
</dbReference>
<dbReference type="FunFam" id="2.30.30.40:FF:000177">
    <property type="entry name" value="Rho guanine nucleotide exchange factor (GEF) 37"/>
    <property type="match status" value="1"/>
</dbReference>
<dbReference type="InterPro" id="IPR035899">
    <property type="entry name" value="DBL_dom_sf"/>
</dbReference>
<evidence type="ECO:0000259" key="6">
    <source>
        <dbReference type="PROSITE" id="PS51021"/>
    </source>
</evidence>
<dbReference type="InterPro" id="IPR027267">
    <property type="entry name" value="AH/BAR_dom_sf"/>
</dbReference>
<dbReference type="PROSITE" id="PS51021">
    <property type="entry name" value="BAR"/>
    <property type="match status" value="1"/>
</dbReference>
<organism evidence="8 9">
    <name type="scientific">Pseudonaja textilis</name>
    <name type="common">Eastern brown snake</name>
    <dbReference type="NCBI Taxonomy" id="8673"/>
    <lineage>
        <taxon>Eukaryota</taxon>
        <taxon>Metazoa</taxon>
        <taxon>Chordata</taxon>
        <taxon>Craniata</taxon>
        <taxon>Vertebrata</taxon>
        <taxon>Euteleostomi</taxon>
        <taxon>Lepidosauria</taxon>
        <taxon>Squamata</taxon>
        <taxon>Bifurcata</taxon>
        <taxon>Unidentata</taxon>
        <taxon>Episquamata</taxon>
        <taxon>Toxicofera</taxon>
        <taxon>Serpentes</taxon>
        <taxon>Colubroidea</taxon>
        <taxon>Elapidae</taxon>
        <taxon>Hydrophiinae</taxon>
        <taxon>Pseudonaja</taxon>
    </lineage>
</organism>
<dbReference type="SMART" id="SM00721">
    <property type="entry name" value="BAR"/>
    <property type="match status" value="1"/>
</dbReference>
<feature type="domain" description="BAR" evidence="6">
    <location>
        <begin position="277"/>
        <end position="475"/>
    </location>
</feature>
<evidence type="ECO:0000259" key="5">
    <source>
        <dbReference type="PROSITE" id="PS50010"/>
    </source>
</evidence>
<dbReference type="InterPro" id="IPR004148">
    <property type="entry name" value="BAR_dom"/>
</dbReference>
<dbReference type="Gene3D" id="1.20.900.10">
    <property type="entry name" value="Dbl homology (DH) domain"/>
    <property type="match status" value="1"/>
</dbReference>
<dbReference type="SUPFAM" id="SSF103657">
    <property type="entry name" value="BAR/IMD domain-like"/>
    <property type="match status" value="1"/>
</dbReference>
<dbReference type="CDD" id="cd07589">
    <property type="entry name" value="BAR_DNMBP"/>
    <property type="match status" value="1"/>
</dbReference>
<dbReference type="Pfam" id="PF14604">
    <property type="entry name" value="SH3_9"/>
    <property type="match status" value="1"/>
</dbReference>
<dbReference type="PANTHER" id="PTHR22834:SF9">
    <property type="entry name" value="RHO GUANINE NUCLEOTIDE EXCHANGE FACTOR 37"/>
    <property type="match status" value="1"/>
</dbReference>
<evidence type="ECO:0000259" key="4">
    <source>
        <dbReference type="PROSITE" id="PS50002"/>
    </source>
</evidence>
<dbReference type="SUPFAM" id="SSF50044">
    <property type="entry name" value="SH3-domain"/>
    <property type="match status" value="2"/>
</dbReference>
<dbReference type="Proteomes" id="UP000472273">
    <property type="component" value="Unplaced"/>
</dbReference>